<reference evidence="2" key="1">
    <citation type="submission" date="2021-01" db="EMBL/GenBank/DDBJ databases">
        <authorList>
            <consortium name="Genoscope - CEA"/>
            <person name="William W."/>
        </authorList>
    </citation>
    <scope>NUCLEOTIDE SEQUENCE</scope>
</reference>
<dbReference type="Proteomes" id="UP000692954">
    <property type="component" value="Unassembled WGS sequence"/>
</dbReference>
<dbReference type="AlphaFoldDB" id="A0A8S1P6J0"/>
<keyword evidence="3" id="KW-1185">Reference proteome</keyword>
<dbReference type="EMBL" id="CAJJDN010000070">
    <property type="protein sequence ID" value="CAD8098634.1"/>
    <property type="molecule type" value="Genomic_DNA"/>
</dbReference>
<dbReference type="EMBL" id="CAJJDN010000070">
    <property type="protein sequence ID" value="CAD8098640.1"/>
    <property type="molecule type" value="Genomic_DNA"/>
</dbReference>
<comment type="caution">
    <text evidence="2">The sequence shown here is derived from an EMBL/GenBank/DDBJ whole genome shotgun (WGS) entry which is preliminary data.</text>
</comment>
<evidence type="ECO:0000313" key="1">
    <source>
        <dbReference type="EMBL" id="CAD8098634.1"/>
    </source>
</evidence>
<proteinExistence type="predicted"/>
<gene>
    <name evidence="1" type="ORF">PSON_ATCC_30995.1.T0700217</name>
    <name evidence="2" type="ORF">PSON_ATCC_30995.1.T0700220</name>
</gene>
<evidence type="ECO:0000313" key="3">
    <source>
        <dbReference type="Proteomes" id="UP000692954"/>
    </source>
</evidence>
<evidence type="ECO:0000313" key="2">
    <source>
        <dbReference type="EMBL" id="CAD8098640.1"/>
    </source>
</evidence>
<name>A0A8S1P6J0_9CILI</name>
<accession>A0A8S1P6J0</accession>
<organism evidence="2 3">
    <name type="scientific">Paramecium sonneborni</name>
    <dbReference type="NCBI Taxonomy" id="65129"/>
    <lineage>
        <taxon>Eukaryota</taxon>
        <taxon>Sar</taxon>
        <taxon>Alveolata</taxon>
        <taxon>Ciliophora</taxon>
        <taxon>Intramacronucleata</taxon>
        <taxon>Oligohymenophorea</taxon>
        <taxon>Peniculida</taxon>
        <taxon>Parameciidae</taxon>
        <taxon>Paramecium</taxon>
    </lineage>
</organism>
<protein>
    <submittedName>
        <fullName evidence="2">Uncharacterized protein</fullName>
    </submittedName>
</protein>
<sequence>MRRLRESFRKEISIFKNLSDGLFSFCIKKSNLKKKRKRQKIQNQDLILQEINLNEIYFK</sequence>